<dbReference type="PANTHER" id="PTHR14428">
    <property type="entry name" value="NUCLEOLAR COMPLEX PROTEIN 3"/>
    <property type="match status" value="1"/>
</dbReference>
<dbReference type="EMBL" id="CM000639">
    <property type="protein sequence ID" value="EED95283.1"/>
    <property type="molecule type" value="Genomic_DNA"/>
</dbReference>
<dbReference type="GO" id="GO:0005634">
    <property type="term" value="C:nucleus"/>
    <property type="evidence" value="ECO:0007669"/>
    <property type="project" value="UniProtKB-ARBA"/>
</dbReference>
<dbReference type="InParanoid" id="B8BUG1"/>
<dbReference type="HOGENOM" id="CLU_1363582_0_0_1"/>
<dbReference type="GeneID" id="7450362"/>
<sequence length="201" mass="22266">MDAIVDLLAVLKELLKNVQYMPPDSAIYCILCALKTLRGPGRDVIPVDPKEYLIPLYSVLPRLGVSSLVSSMESAFGQSSAQYESNSNADKTIDAAIQCLDHAFLQRRELSTSRLAAFLKRLTSTSLHCPPHSSTPILVSARQINLRYATSSKVDRMLDNEEDVVAEGMFAPDAEDPEHSNAHATSLWELSLLRYHIHPMV</sequence>
<dbReference type="PANTHER" id="PTHR14428:SF5">
    <property type="entry name" value="NUCLEOLAR COMPLEX PROTEIN 3 HOMOLOG"/>
    <property type="match status" value="1"/>
</dbReference>
<dbReference type="STRING" id="35128.B8BUG1"/>
<dbReference type="RefSeq" id="XP_002287840.1">
    <property type="nucleotide sequence ID" value="XM_002287804.1"/>
</dbReference>
<dbReference type="InterPro" id="IPR016903">
    <property type="entry name" value="Nucleolar_cplx-assoc_3"/>
</dbReference>
<dbReference type="AlphaFoldDB" id="B8BUG1"/>
<dbReference type="Proteomes" id="UP000001449">
    <property type="component" value="Chromosome 2"/>
</dbReference>
<feature type="non-terminal residue" evidence="3">
    <location>
        <position position="201"/>
    </location>
</feature>
<reference evidence="3 4" key="1">
    <citation type="journal article" date="2004" name="Science">
        <title>The genome of the diatom Thalassiosira pseudonana: ecology, evolution, and metabolism.</title>
        <authorList>
            <person name="Armbrust E.V."/>
            <person name="Berges J.A."/>
            <person name="Bowler C."/>
            <person name="Green B.R."/>
            <person name="Martinez D."/>
            <person name="Putnam N.H."/>
            <person name="Zhou S."/>
            <person name="Allen A.E."/>
            <person name="Apt K.E."/>
            <person name="Bechner M."/>
            <person name="Brzezinski M.A."/>
            <person name="Chaal B.K."/>
            <person name="Chiovitti A."/>
            <person name="Davis A.K."/>
            <person name="Demarest M.S."/>
            <person name="Detter J.C."/>
            <person name="Glavina T."/>
            <person name="Goodstein D."/>
            <person name="Hadi M.Z."/>
            <person name="Hellsten U."/>
            <person name="Hildebrand M."/>
            <person name="Jenkins B.D."/>
            <person name="Jurka J."/>
            <person name="Kapitonov V.V."/>
            <person name="Kroger N."/>
            <person name="Lau W.W."/>
            <person name="Lane T.W."/>
            <person name="Larimer F.W."/>
            <person name="Lippmeier J.C."/>
            <person name="Lucas S."/>
            <person name="Medina M."/>
            <person name="Montsant A."/>
            <person name="Obornik M."/>
            <person name="Parker M.S."/>
            <person name="Palenik B."/>
            <person name="Pazour G.J."/>
            <person name="Richardson P.M."/>
            <person name="Rynearson T.A."/>
            <person name="Saito M.A."/>
            <person name="Schwartz D.C."/>
            <person name="Thamatrakoln K."/>
            <person name="Valentin K."/>
            <person name="Vardi A."/>
            <person name="Wilkerson F.P."/>
            <person name="Rokhsar D.S."/>
        </authorList>
    </citation>
    <scope>NUCLEOTIDE SEQUENCE [LARGE SCALE GENOMIC DNA]</scope>
    <source>
        <strain evidence="3 4">CCMP1335</strain>
    </source>
</reference>
<evidence type="ECO:0000259" key="2">
    <source>
        <dbReference type="Pfam" id="PF03914"/>
    </source>
</evidence>
<proteinExistence type="inferred from homology"/>
<keyword evidence="4" id="KW-1185">Reference proteome</keyword>
<gene>
    <name evidence="3" type="ORF">THAPSDRAFT_32158</name>
</gene>
<evidence type="ECO:0000256" key="1">
    <source>
        <dbReference type="ARBA" id="ARBA00007797"/>
    </source>
</evidence>
<dbReference type="InterPro" id="IPR005612">
    <property type="entry name" value="CCAAT-binding_factor"/>
</dbReference>
<feature type="domain" description="CCAAT-binding factor" evidence="2">
    <location>
        <begin position="55"/>
        <end position="201"/>
    </location>
</feature>
<dbReference type="eggNOG" id="KOG2153">
    <property type="taxonomic scope" value="Eukaryota"/>
</dbReference>
<dbReference type="Pfam" id="PF03914">
    <property type="entry name" value="CBF"/>
    <property type="match status" value="1"/>
</dbReference>
<protein>
    <recommendedName>
        <fullName evidence="2">CCAAT-binding factor domain-containing protein</fullName>
    </recommendedName>
</protein>
<reference evidence="3 4" key="2">
    <citation type="journal article" date="2008" name="Nature">
        <title>The Phaeodactylum genome reveals the evolutionary history of diatom genomes.</title>
        <authorList>
            <person name="Bowler C."/>
            <person name="Allen A.E."/>
            <person name="Badger J.H."/>
            <person name="Grimwood J."/>
            <person name="Jabbari K."/>
            <person name="Kuo A."/>
            <person name="Maheswari U."/>
            <person name="Martens C."/>
            <person name="Maumus F."/>
            <person name="Otillar R.P."/>
            <person name="Rayko E."/>
            <person name="Salamov A."/>
            <person name="Vandepoele K."/>
            <person name="Beszteri B."/>
            <person name="Gruber A."/>
            <person name="Heijde M."/>
            <person name="Katinka M."/>
            <person name="Mock T."/>
            <person name="Valentin K."/>
            <person name="Verret F."/>
            <person name="Berges J.A."/>
            <person name="Brownlee C."/>
            <person name="Cadoret J.P."/>
            <person name="Chiovitti A."/>
            <person name="Choi C.J."/>
            <person name="Coesel S."/>
            <person name="De Martino A."/>
            <person name="Detter J.C."/>
            <person name="Durkin C."/>
            <person name="Falciatore A."/>
            <person name="Fournet J."/>
            <person name="Haruta M."/>
            <person name="Huysman M.J."/>
            <person name="Jenkins B.D."/>
            <person name="Jiroutova K."/>
            <person name="Jorgensen R.E."/>
            <person name="Joubert Y."/>
            <person name="Kaplan A."/>
            <person name="Kroger N."/>
            <person name="Kroth P.G."/>
            <person name="La Roche J."/>
            <person name="Lindquist E."/>
            <person name="Lommer M."/>
            <person name="Martin-Jezequel V."/>
            <person name="Lopez P.J."/>
            <person name="Lucas S."/>
            <person name="Mangogna M."/>
            <person name="McGinnis K."/>
            <person name="Medlin L.K."/>
            <person name="Montsant A."/>
            <person name="Oudot-Le Secq M.P."/>
            <person name="Napoli C."/>
            <person name="Obornik M."/>
            <person name="Parker M.S."/>
            <person name="Petit J.L."/>
            <person name="Porcel B.M."/>
            <person name="Poulsen N."/>
            <person name="Robison M."/>
            <person name="Rychlewski L."/>
            <person name="Rynearson T.A."/>
            <person name="Schmutz J."/>
            <person name="Shapiro H."/>
            <person name="Siaut M."/>
            <person name="Stanley M."/>
            <person name="Sussman M.R."/>
            <person name="Taylor A.R."/>
            <person name="Vardi A."/>
            <person name="von Dassow P."/>
            <person name="Vyverman W."/>
            <person name="Willis A."/>
            <person name="Wyrwicz L.S."/>
            <person name="Rokhsar D.S."/>
            <person name="Weissenbach J."/>
            <person name="Armbrust E.V."/>
            <person name="Green B.R."/>
            <person name="Van de Peer Y."/>
            <person name="Grigoriev I.V."/>
        </authorList>
    </citation>
    <scope>NUCLEOTIDE SEQUENCE [LARGE SCALE GENOMIC DNA]</scope>
    <source>
        <strain evidence="3 4">CCMP1335</strain>
    </source>
</reference>
<name>B8BUG1_THAPS</name>
<dbReference type="PaxDb" id="35128-Thaps32158"/>
<evidence type="ECO:0000313" key="4">
    <source>
        <dbReference type="Proteomes" id="UP000001449"/>
    </source>
</evidence>
<dbReference type="KEGG" id="tps:THAPSDRAFT_32158"/>
<accession>B8BUG1</accession>
<comment type="similarity">
    <text evidence="1">Belongs to the CBF/MAK21 family.</text>
</comment>
<organism evidence="3 4">
    <name type="scientific">Thalassiosira pseudonana</name>
    <name type="common">Marine diatom</name>
    <name type="synonym">Cyclotella nana</name>
    <dbReference type="NCBI Taxonomy" id="35128"/>
    <lineage>
        <taxon>Eukaryota</taxon>
        <taxon>Sar</taxon>
        <taxon>Stramenopiles</taxon>
        <taxon>Ochrophyta</taxon>
        <taxon>Bacillariophyta</taxon>
        <taxon>Coscinodiscophyceae</taxon>
        <taxon>Thalassiosirophycidae</taxon>
        <taxon>Thalassiosirales</taxon>
        <taxon>Thalassiosiraceae</taxon>
        <taxon>Thalassiosira</taxon>
    </lineage>
</organism>
<evidence type="ECO:0000313" key="3">
    <source>
        <dbReference type="EMBL" id="EED95283.1"/>
    </source>
</evidence>